<feature type="transmembrane region" description="Helical" evidence="1">
    <location>
        <begin position="12"/>
        <end position="40"/>
    </location>
</feature>
<name>A0A6G8RS47_9GAMM</name>
<feature type="transmembrane region" description="Helical" evidence="1">
    <location>
        <begin position="84"/>
        <end position="104"/>
    </location>
</feature>
<protein>
    <submittedName>
        <fullName evidence="2">Uncharacterized protein</fullName>
    </submittedName>
</protein>
<proteinExistence type="predicted"/>
<reference evidence="2 3" key="1">
    <citation type="submission" date="2020-03" db="EMBL/GenBank/DDBJ databases">
        <authorList>
            <person name="Zhu W."/>
        </authorList>
    </citation>
    <scope>NUCLEOTIDE SEQUENCE [LARGE SCALE GENOMIC DNA]</scope>
    <source>
        <strain evidence="2 3">323-1</strain>
    </source>
</reference>
<accession>A0A6G8RS47</accession>
<dbReference type="EMBL" id="CP049801">
    <property type="protein sequence ID" value="QIO04697.1"/>
    <property type="molecule type" value="Genomic_DNA"/>
</dbReference>
<keyword evidence="1" id="KW-0472">Membrane</keyword>
<dbReference type="KEGG" id="asha:G8E00_01345"/>
<keyword evidence="1" id="KW-0812">Transmembrane</keyword>
<feature type="transmembrane region" description="Helical" evidence="1">
    <location>
        <begin position="157"/>
        <end position="177"/>
    </location>
</feature>
<feature type="transmembrane region" description="Helical" evidence="1">
    <location>
        <begin position="116"/>
        <end position="145"/>
    </location>
</feature>
<organism evidence="2 3">
    <name type="scientific">Acinetobacter shaoyimingii</name>
    <dbReference type="NCBI Taxonomy" id="2715164"/>
    <lineage>
        <taxon>Bacteria</taxon>
        <taxon>Pseudomonadati</taxon>
        <taxon>Pseudomonadota</taxon>
        <taxon>Gammaproteobacteria</taxon>
        <taxon>Moraxellales</taxon>
        <taxon>Moraxellaceae</taxon>
        <taxon>Acinetobacter</taxon>
    </lineage>
</organism>
<keyword evidence="1" id="KW-1133">Transmembrane helix</keyword>
<keyword evidence="3" id="KW-1185">Reference proteome</keyword>
<evidence type="ECO:0000313" key="2">
    <source>
        <dbReference type="EMBL" id="QIO04697.1"/>
    </source>
</evidence>
<sequence>MPIIIRAVEFVIYSLTYLAYTAAFLCFITSSLGQLIYAYVKREFPGLSPQESEKLVSDIELSQVSFDKVKIVLDFLESAVPSNIWMIFFLLFAFLIFFFLTIIFKNKKLGRYDPRVFIIMAFGSIASGVSSLVLLINSLLIVAYLYIKWCTVIDLPILDYMLISMIFAYTLLAYGVLNIEKQLSYDFTKNLK</sequence>
<dbReference type="AlphaFoldDB" id="A0A6G8RS47"/>
<evidence type="ECO:0000313" key="3">
    <source>
        <dbReference type="Proteomes" id="UP000502297"/>
    </source>
</evidence>
<dbReference type="Proteomes" id="UP000502297">
    <property type="component" value="Chromosome"/>
</dbReference>
<gene>
    <name evidence="2" type="ORF">G8E00_01345</name>
</gene>
<evidence type="ECO:0000256" key="1">
    <source>
        <dbReference type="SAM" id="Phobius"/>
    </source>
</evidence>